<proteinExistence type="predicted"/>
<gene>
    <name evidence="1" type="ORF">GQM04_00740</name>
</gene>
<dbReference type="InterPro" id="IPR007554">
    <property type="entry name" value="Glycerophosphate_synth"/>
</dbReference>
<dbReference type="PANTHER" id="PTHR37316:SF3">
    <property type="entry name" value="TEICHOIC ACID GLYCEROL-PHOSPHATE TRANSFERASE"/>
    <property type="match status" value="1"/>
</dbReference>
<evidence type="ECO:0000313" key="2">
    <source>
        <dbReference type="Proteomes" id="UP000487258"/>
    </source>
</evidence>
<dbReference type="GO" id="GO:0016020">
    <property type="term" value="C:membrane"/>
    <property type="evidence" value="ECO:0007669"/>
    <property type="project" value="InterPro"/>
</dbReference>
<dbReference type="SUPFAM" id="SSF53756">
    <property type="entry name" value="UDP-Glycosyltransferase/glycogen phosphorylase"/>
    <property type="match status" value="1"/>
</dbReference>
<dbReference type="InterPro" id="IPR051612">
    <property type="entry name" value="Teichoic_Acid_Biosynth"/>
</dbReference>
<sequence>MNIKKLNKLKKDPKLFFYDMVKKKTLNIKNRKRLENYYNIVIFTNGIKDNSCYKYPVEKNIAKKNNINIIFVNLSDAQDLRRMPQLIKHDYTLFLWQDDHIASDFLYRVDRILKNNNELNTILIPDSRVSEKNFLKGNPDAVSSYYQRKKYEKLLSKQIIASSIYGMVFPSRLIRKVFNYQREIVQNKINFVFNGFLFLLEIITQNESKYTLLFDKNLTYMHERSSLSPFKGQSWYEQDIFCDDFTFLVRKVEQILDRDISQDVKTAARRSFFQLLLQYIKSGLTNHSLLDIINKEDESNFKDTFVFALRLVGDDCISSFDVGCAESIKIGCLKILGVDRQSKYIDLLQLDKSKNDILFRYYSSYNTPIEVSIGHQELIPIYFKNICHKLFSDVFFYEQRIWVQIGREDYDKQIKIKLLDKFKTIRDFNRKEISTLTYKLIQQQYDNRYPCFHVINSYAGCWLLMDRDNQADDNAEHLYRYIAKHRPDILMFFVLLRDSHDWDRLEKDGFNLLAFGSKEHEYALESCDKIISSHAAQFVTDYFKDKRMLWKKFIFLQHGIIHNDQSALFKPDWKKIDLFLTSGIDEYVSITEENSSYKFTEKEVLLTGLPRHDALLTKNIEEENLILVMPTWRPSLLGKVLSGTRRELINNFQDSEYARAWRELLSSNELYTLIQKEKYKIVFFPHANMQPYISEFNLPEYINIESHHGSNIQDLFKRAKIMITDYSSVAFEMAYLRKSVCYYQFDEQEFFTKGHYNKGYFDYRQSGFGPVFNTIDGVLSFLHDTIRGVYPNAELYKRRAFDFFPYRDGKCCERVLEAIIQLEQPRKKQPDISILKWADNAYKTGDYIHACYRYDLIKHNKNLLSGKSNSLFNYINSLIYLGKFDIASDLLNGSRGVYKQGYLITRMNMALSLVTLSPFKSEGHVDNRLLEQIQLYFNHEYIDTSSYVANDSLITNITQQLRSLEKSGKYNDILLIYKQLSNSEASNIINKSIYIRALYHLKKWQLLLDNINGNDIFTGRTGVDIYIAAYFFAIRSSKNKVSSLSDYIDSILDDKFDERYVNEVFSYLLYHDEYDVISLFYKKWNSKISQTLTIRYFKYLLKIEAYEEASNIVDGINIIGLDNNILLLITEFLIIYEKYNLAMKYIKCLRLRLLSTKSSELSTSVKYLMSLIP</sequence>
<reference evidence="1 2" key="1">
    <citation type="submission" date="2019-12" db="EMBL/GenBank/DDBJ databases">
        <title>Enteriobacteria Tanzani isolates_10432.</title>
        <authorList>
            <person name="Subbiah M."/>
            <person name="Call D."/>
        </authorList>
    </citation>
    <scope>NUCLEOTIDE SEQUENCE [LARGE SCALE GENOMIC DNA]</scope>
    <source>
        <strain evidence="1 2">10432wF6</strain>
    </source>
</reference>
<dbReference type="RefSeq" id="WP_160445327.1">
    <property type="nucleotide sequence ID" value="NZ_WTMY01000003.1"/>
</dbReference>
<protein>
    <submittedName>
        <fullName evidence="1">Uncharacterized protein</fullName>
    </submittedName>
</protein>
<organism evidence="1 2">
    <name type="scientific">Escherichia coli</name>
    <dbReference type="NCBI Taxonomy" id="562"/>
    <lineage>
        <taxon>Bacteria</taxon>
        <taxon>Pseudomonadati</taxon>
        <taxon>Pseudomonadota</taxon>
        <taxon>Gammaproteobacteria</taxon>
        <taxon>Enterobacterales</taxon>
        <taxon>Enterobacteriaceae</taxon>
        <taxon>Escherichia</taxon>
    </lineage>
</organism>
<dbReference type="InterPro" id="IPR043148">
    <property type="entry name" value="TagF_C"/>
</dbReference>
<dbReference type="Proteomes" id="UP000487258">
    <property type="component" value="Unassembled WGS sequence"/>
</dbReference>
<accession>A0A6L6ZP15</accession>
<name>A0A6L6ZP15_ECOLX</name>
<dbReference type="AlphaFoldDB" id="A0A6L6ZP15"/>
<evidence type="ECO:0000313" key="1">
    <source>
        <dbReference type="EMBL" id="MWL44089.1"/>
    </source>
</evidence>
<comment type="caution">
    <text evidence="1">The sequence shown here is derived from an EMBL/GenBank/DDBJ whole genome shotgun (WGS) entry which is preliminary data.</text>
</comment>
<dbReference type="Gene3D" id="3.40.50.12580">
    <property type="match status" value="1"/>
</dbReference>
<dbReference type="GO" id="GO:0047355">
    <property type="term" value="F:CDP-glycerol glycerophosphotransferase activity"/>
    <property type="evidence" value="ECO:0007669"/>
    <property type="project" value="InterPro"/>
</dbReference>
<dbReference type="EMBL" id="WTMY01000003">
    <property type="protein sequence ID" value="MWL44089.1"/>
    <property type="molecule type" value="Genomic_DNA"/>
</dbReference>
<dbReference type="PANTHER" id="PTHR37316">
    <property type="entry name" value="TEICHOIC ACID GLYCEROL-PHOSPHATE PRIMASE"/>
    <property type="match status" value="1"/>
</dbReference>
<dbReference type="Pfam" id="PF04464">
    <property type="entry name" value="Glyphos_transf"/>
    <property type="match status" value="1"/>
</dbReference>